<evidence type="ECO:0000313" key="5">
    <source>
        <dbReference type="Proteomes" id="UP000829196"/>
    </source>
</evidence>
<dbReference type="OrthoDB" id="658485at2759"/>
<evidence type="ECO:0000259" key="2">
    <source>
        <dbReference type="Pfam" id="PF13952"/>
    </source>
</evidence>
<dbReference type="InterPro" id="IPR025452">
    <property type="entry name" value="DUF4218"/>
</dbReference>
<evidence type="ECO:0000256" key="1">
    <source>
        <dbReference type="SAM" id="MobiDB-lite"/>
    </source>
</evidence>
<dbReference type="PANTHER" id="PTHR10775:SF185">
    <property type="entry name" value="OS08G0208400 PROTEIN"/>
    <property type="match status" value="1"/>
</dbReference>
<evidence type="ECO:0008006" key="6">
    <source>
        <dbReference type="Google" id="ProtNLM"/>
    </source>
</evidence>
<dbReference type="InterPro" id="IPR025312">
    <property type="entry name" value="DUF4216"/>
</dbReference>
<gene>
    <name evidence="4" type="ORF">KFK09_024069</name>
</gene>
<comment type="caution">
    <text evidence="4">The sequence shown here is derived from an EMBL/GenBank/DDBJ whole genome shotgun (WGS) entry which is preliminary data.</text>
</comment>
<reference evidence="4" key="1">
    <citation type="journal article" date="2022" name="Front. Genet.">
        <title>Chromosome-Scale Assembly of the Dendrobium nobile Genome Provides Insights Into the Molecular Mechanism of the Biosynthesis of the Medicinal Active Ingredient of Dendrobium.</title>
        <authorList>
            <person name="Xu Q."/>
            <person name="Niu S.-C."/>
            <person name="Li K.-L."/>
            <person name="Zheng P.-J."/>
            <person name="Zhang X.-J."/>
            <person name="Jia Y."/>
            <person name="Liu Y."/>
            <person name="Niu Y.-X."/>
            <person name="Yu L.-H."/>
            <person name="Chen D.-F."/>
            <person name="Zhang G.-Q."/>
        </authorList>
    </citation>
    <scope>NUCLEOTIDE SEQUENCE</scope>
    <source>
        <tissue evidence="4">Leaf</tissue>
    </source>
</reference>
<keyword evidence="5" id="KW-1185">Reference proteome</keyword>
<dbReference type="PANTHER" id="PTHR10775">
    <property type="entry name" value="OS08G0208400 PROTEIN"/>
    <property type="match status" value="1"/>
</dbReference>
<sequence>MKDVKDHLISKGFFPGYVVWNRHGEEHCIIGEYAMNEASRGTPKLNEGEAPSEDIRTDDIDGLLRDILCPNDPVQNPAFEQNEFNTNEENDHGETFANLIQDAGAELYPGCKTFSKLSFILKLFRLKCLHSWTARSFDMLLELLIDAFPKGVLLPKSTYEVKKIMKAFDLGYTKIDACPNDCMLFWKERSDQNICHICGASRWSTMMKNTFEGKRTRMKNVDGLLRHPADGEAWKAFDSQYPDFALDPRNVRLGNAIDIYLQPLIQELCELWHGVQCYDATSGQTFNMRAALLWTINDFPAYGMLSGWSTKGRFACPCCAQNTESLWLYKGKKFSYMGHRRWLPDNHISRRQKNYFDNTEEVRREPKRRTGTEVLSQLHNIEFPIACLSKAGLKRGRAVQGIEGWKKKSIFFNLPYWEYNLLPHNLDVMHIEKNICDNFIGTLLDLEKSKDNLQARQDLVDIGIKNDLHPQILEDGSYSLPPAPFTMSKKDKVMFCEVLKNLKFPKGYASNISRCVNVVDCKIMGLKSHDCHVLLEDILPIALRSCAPSDEVMRIVVEISHFLKKICAKVIIPTELEMLQNNIVMTLCNMEKIFLPSFFTIMIHLLVHLAEEVKLGGPVQYRWMYPFERFFLILKDYVGNKAQPEGSIAEGFIAEEGISFCSKYLEGYSQNIRANGLSLVKEDVFMFSSGGISLGKVSSLVLDEKSLIQAHRYVLRHCDSLIPLREHFKDDKFKVMLFKCDWANTTGTGVKQDQFGYTLVNFSRLIHTGDKLEDDPFVFSSQEMTRRNTYRRAKKVVSRGGSSRGSDTPSTPIHPDSTCDQSQEDNECSGTQQSPRHSTCEQIQIPNDGILLIDEQGVPVRRRGRTTCIDIQNMPPGTRVHIEVNENNVPSNISESVLLGSYLGVIARDPVLAPLSFPDWRNKGLEPFKKKMLAEVEVSKVCISWTLRHLILQSLGVKWRNHKTNLKAEHWDCRPIEEIMESIPSGVDATQWCHLVTQWSQPKDKAIKDRLLLWRVNRLRKDGTWSSQDANQRWVQACELLAKDGLTPEDGNAEANERVFSMVMGPEHPGRVRTQVLGVTPTRYFPYSRNHGTSSSGSNLIQIVNLKEELNSLRTEMRQFMQEMRMQHPPQGSSQMVC</sequence>
<accession>A0A8T3ADU2</accession>
<dbReference type="Pfam" id="PF13960">
    <property type="entry name" value="DUF4218"/>
    <property type="match status" value="1"/>
</dbReference>
<dbReference type="Pfam" id="PF13952">
    <property type="entry name" value="DUF4216"/>
    <property type="match status" value="1"/>
</dbReference>
<proteinExistence type="predicted"/>
<dbReference type="Pfam" id="PF02992">
    <property type="entry name" value="Transposase_21"/>
    <property type="match status" value="1"/>
</dbReference>
<name>A0A8T3ADU2_DENNO</name>
<dbReference type="InterPro" id="IPR004242">
    <property type="entry name" value="Transposase_21"/>
</dbReference>
<feature type="compositionally biased region" description="Polar residues" evidence="1">
    <location>
        <begin position="828"/>
        <end position="839"/>
    </location>
</feature>
<dbReference type="Proteomes" id="UP000829196">
    <property type="component" value="Unassembled WGS sequence"/>
</dbReference>
<feature type="domain" description="DUF4216" evidence="2">
    <location>
        <begin position="732"/>
        <end position="782"/>
    </location>
</feature>
<feature type="domain" description="DUF4218" evidence="3">
    <location>
        <begin position="566"/>
        <end position="669"/>
    </location>
</feature>
<evidence type="ECO:0000313" key="4">
    <source>
        <dbReference type="EMBL" id="KAI0493942.1"/>
    </source>
</evidence>
<dbReference type="EMBL" id="JAGYWB010000017">
    <property type="protein sequence ID" value="KAI0493942.1"/>
    <property type="molecule type" value="Genomic_DNA"/>
</dbReference>
<evidence type="ECO:0000259" key="3">
    <source>
        <dbReference type="Pfam" id="PF13960"/>
    </source>
</evidence>
<protein>
    <recommendedName>
        <fullName evidence="6">Transposase</fullName>
    </recommendedName>
</protein>
<feature type="region of interest" description="Disordered" evidence="1">
    <location>
        <begin position="789"/>
        <end position="839"/>
    </location>
</feature>
<organism evidence="4 5">
    <name type="scientific">Dendrobium nobile</name>
    <name type="common">Orchid</name>
    <dbReference type="NCBI Taxonomy" id="94219"/>
    <lineage>
        <taxon>Eukaryota</taxon>
        <taxon>Viridiplantae</taxon>
        <taxon>Streptophyta</taxon>
        <taxon>Embryophyta</taxon>
        <taxon>Tracheophyta</taxon>
        <taxon>Spermatophyta</taxon>
        <taxon>Magnoliopsida</taxon>
        <taxon>Liliopsida</taxon>
        <taxon>Asparagales</taxon>
        <taxon>Orchidaceae</taxon>
        <taxon>Epidendroideae</taxon>
        <taxon>Malaxideae</taxon>
        <taxon>Dendrobiinae</taxon>
        <taxon>Dendrobium</taxon>
    </lineage>
</organism>
<dbReference type="AlphaFoldDB" id="A0A8T3ADU2"/>